<name>A0A3A1U0B6_9MICO</name>
<dbReference type="Proteomes" id="UP000265742">
    <property type="component" value="Unassembled WGS sequence"/>
</dbReference>
<sequence length="154" mass="17597">MGDVEDRMTDIADQRGDQQQQLWRGFTRERAVAWTRVLRMHWPTWPGASAMWLLSTALQEGRPAALVEWADRAREAEEAGFTPALYDRLHRALDAMPAIDHPGHPDNAPDPRWPAHVIRAFDPRLWGDWPWLVASGWSDEEAVRLLLAASDLRA</sequence>
<reference evidence="2" key="1">
    <citation type="submission" date="2018-09" db="EMBL/GenBank/DDBJ databases">
        <authorList>
            <person name="Kim I."/>
        </authorList>
    </citation>
    <scope>NUCLEOTIDE SEQUENCE [LARGE SCALE GENOMIC DNA]</scope>
    <source>
        <strain evidence="2">DD4a</strain>
    </source>
</reference>
<evidence type="ECO:0000313" key="1">
    <source>
        <dbReference type="EMBL" id="RIX27896.1"/>
    </source>
</evidence>
<keyword evidence="2" id="KW-1185">Reference proteome</keyword>
<dbReference type="EMBL" id="QXTG01000002">
    <property type="protein sequence ID" value="RIX27896.1"/>
    <property type="molecule type" value="Genomic_DNA"/>
</dbReference>
<organism evidence="1 2">
    <name type="scientific">Amnibacterium setariae</name>
    <dbReference type="NCBI Taxonomy" id="2306585"/>
    <lineage>
        <taxon>Bacteria</taxon>
        <taxon>Bacillati</taxon>
        <taxon>Actinomycetota</taxon>
        <taxon>Actinomycetes</taxon>
        <taxon>Micrococcales</taxon>
        <taxon>Microbacteriaceae</taxon>
        <taxon>Amnibacterium</taxon>
    </lineage>
</organism>
<proteinExistence type="predicted"/>
<comment type="caution">
    <text evidence="1">The sequence shown here is derived from an EMBL/GenBank/DDBJ whole genome shotgun (WGS) entry which is preliminary data.</text>
</comment>
<gene>
    <name evidence="1" type="ORF">D1781_10225</name>
</gene>
<evidence type="ECO:0000313" key="2">
    <source>
        <dbReference type="Proteomes" id="UP000265742"/>
    </source>
</evidence>
<dbReference type="AlphaFoldDB" id="A0A3A1U0B6"/>
<protein>
    <submittedName>
        <fullName evidence="1">Uncharacterized protein</fullName>
    </submittedName>
</protein>
<accession>A0A3A1U0B6</accession>